<dbReference type="AlphaFoldDB" id="A0A7C8PTQ2"/>
<evidence type="ECO:0000256" key="9">
    <source>
        <dbReference type="ARBA" id="ARBA00030865"/>
    </source>
</evidence>
<dbReference type="InterPro" id="IPR004527">
    <property type="entry name" value="Glu-tRNA-ligase_bac/mito"/>
</dbReference>
<accession>A0A7C8PTQ2</accession>
<dbReference type="Gene3D" id="3.40.50.620">
    <property type="entry name" value="HUPs"/>
    <property type="match status" value="1"/>
</dbReference>
<name>A0A7C8PTQ2_ORBOL</name>
<proteinExistence type="inferred from homology"/>
<evidence type="ECO:0000313" key="14">
    <source>
        <dbReference type="EMBL" id="KAF3179235.1"/>
    </source>
</evidence>
<dbReference type="GO" id="GO:0006424">
    <property type="term" value="P:glutamyl-tRNA aminoacylation"/>
    <property type="evidence" value="ECO:0007669"/>
    <property type="project" value="InterPro"/>
</dbReference>
<protein>
    <recommendedName>
        <fullName evidence="10">Glutamate--tRNA ligase, mitochondrial</fullName>
        <ecNumber evidence="3">6.1.1.17</ecNumber>
    </recommendedName>
    <alternativeName>
        <fullName evidence="9">Glutamyl-tRNA synthetase</fullName>
    </alternativeName>
</protein>
<feature type="domain" description="Glutamyl/glutaminyl-tRNA synthetase class Ib catalytic" evidence="12">
    <location>
        <begin position="46"/>
        <end position="347"/>
    </location>
</feature>
<dbReference type="HAMAP" id="MF_00022">
    <property type="entry name" value="Glu_tRNA_synth_type1"/>
    <property type="match status" value="1"/>
</dbReference>
<dbReference type="InterPro" id="IPR020058">
    <property type="entry name" value="Glu/Gln-tRNA-synth_Ib_cat-dom"/>
</dbReference>
<dbReference type="Gene3D" id="1.10.10.350">
    <property type="match status" value="1"/>
</dbReference>
<gene>
    <name evidence="14" type="primary">MSE1</name>
    <name evidence="14" type="ORF">TWF788_007043</name>
</gene>
<keyword evidence="8 11" id="KW-0030">Aminoacyl-tRNA synthetase</keyword>
<evidence type="ECO:0000256" key="1">
    <source>
        <dbReference type="ARBA" id="ARBA00004173"/>
    </source>
</evidence>
<dbReference type="NCBIfam" id="TIGR00464">
    <property type="entry name" value="gltX_bact"/>
    <property type="match status" value="1"/>
</dbReference>
<evidence type="ECO:0000256" key="8">
    <source>
        <dbReference type="ARBA" id="ARBA00023146"/>
    </source>
</evidence>
<dbReference type="PRINTS" id="PR00987">
    <property type="entry name" value="TRNASYNTHGLU"/>
</dbReference>
<dbReference type="CDD" id="cd00808">
    <property type="entry name" value="GluRS_core"/>
    <property type="match status" value="1"/>
</dbReference>
<keyword evidence="6 11" id="KW-0067">ATP-binding</keyword>
<keyword evidence="4 11" id="KW-0436">Ligase</keyword>
<dbReference type="GO" id="GO:0000049">
    <property type="term" value="F:tRNA binding"/>
    <property type="evidence" value="ECO:0007669"/>
    <property type="project" value="InterPro"/>
</dbReference>
<dbReference type="PANTHER" id="PTHR43311:SF2">
    <property type="entry name" value="GLUTAMATE--TRNA LIGASE, MITOCHONDRIAL-RELATED"/>
    <property type="match status" value="1"/>
</dbReference>
<dbReference type="GO" id="GO:0004818">
    <property type="term" value="F:glutamate-tRNA ligase activity"/>
    <property type="evidence" value="ECO:0007669"/>
    <property type="project" value="UniProtKB-EC"/>
</dbReference>
<dbReference type="SUPFAM" id="SSF48163">
    <property type="entry name" value="An anticodon-binding domain of class I aminoacyl-tRNA synthetases"/>
    <property type="match status" value="1"/>
</dbReference>
<evidence type="ECO:0000256" key="6">
    <source>
        <dbReference type="ARBA" id="ARBA00022840"/>
    </source>
</evidence>
<evidence type="ECO:0000259" key="13">
    <source>
        <dbReference type="Pfam" id="PF19269"/>
    </source>
</evidence>
<evidence type="ECO:0000256" key="11">
    <source>
        <dbReference type="RuleBase" id="RU363037"/>
    </source>
</evidence>
<dbReference type="InterPro" id="IPR033910">
    <property type="entry name" value="GluRS_core"/>
</dbReference>
<evidence type="ECO:0000256" key="4">
    <source>
        <dbReference type="ARBA" id="ARBA00022598"/>
    </source>
</evidence>
<comment type="caution">
    <text evidence="14">The sequence shown here is derived from an EMBL/GenBank/DDBJ whole genome shotgun (WGS) entry which is preliminary data.</text>
</comment>
<dbReference type="InterPro" id="IPR020751">
    <property type="entry name" value="aa-tRNA-synth_I_codon-bd_sub2"/>
</dbReference>
<keyword evidence="5 11" id="KW-0547">Nucleotide-binding</keyword>
<organism evidence="14 15">
    <name type="scientific">Orbilia oligospora</name>
    <name type="common">Nematode-trapping fungus</name>
    <name type="synonym">Arthrobotrys oligospora</name>
    <dbReference type="NCBI Taxonomy" id="2813651"/>
    <lineage>
        <taxon>Eukaryota</taxon>
        <taxon>Fungi</taxon>
        <taxon>Dikarya</taxon>
        <taxon>Ascomycota</taxon>
        <taxon>Pezizomycotina</taxon>
        <taxon>Orbiliomycetes</taxon>
        <taxon>Orbiliales</taxon>
        <taxon>Orbiliaceae</taxon>
        <taxon>Orbilia</taxon>
    </lineage>
</organism>
<dbReference type="InterPro" id="IPR000924">
    <property type="entry name" value="Glu/Gln-tRNA-synth"/>
</dbReference>
<dbReference type="GO" id="GO:0008270">
    <property type="term" value="F:zinc ion binding"/>
    <property type="evidence" value="ECO:0007669"/>
    <property type="project" value="InterPro"/>
</dbReference>
<dbReference type="Proteomes" id="UP000479691">
    <property type="component" value="Unassembled WGS sequence"/>
</dbReference>
<comment type="subcellular location">
    <subcellularLocation>
        <location evidence="1">Mitochondrion</location>
    </subcellularLocation>
</comment>
<dbReference type="PANTHER" id="PTHR43311">
    <property type="entry name" value="GLUTAMATE--TRNA LIGASE"/>
    <property type="match status" value="1"/>
</dbReference>
<dbReference type="GO" id="GO:0005524">
    <property type="term" value="F:ATP binding"/>
    <property type="evidence" value="ECO:0007669"/>
    <property type="project" value="UniProtKB-KW"/>
</dbReference>
<evidence type="ECO:0000259" key="12">
    <source>
        <dbReference type="Pfam" id="PF00749"/>
    </source>
</evidence>
<evidence type="ECO:0000256" key="3">
    <source>
        <dbReference type="ARBA" id="ARBA00012835"/>
    </source>
</evidence>
<dbReference type="InterPro" id="IPR008925">
    <property type="entry name" value="aa_tRNA-synth_I_cd-bd_sf"/>
</dbReference>
<dbReference type="GO" id="GO:0005739">
    <property type="term" value="C:mitochondrion"/>
    <property type="evidence" value="ECO:0007669"/>
    <property type="project" value="UniProtKB-SubCell"/>
</dbReference>
<dbReference type="InterPro" id="IPR049940">
    <property type="entry name" value="GluQ/Sye"/>
</dbReference>
<dbReference type="EC" id="6.1.1.17" evidence="3"/>
<dbReference type="FunFam" id="3.40.50.620:FF:000045">
    <property type="entry name" value="Glutamate--tRNA ligase, mitochondrial"/>
    <property type="match status" value="1"/>
</dbReference>
<feature type="domain" description="Aminoacyl-tRNA synthetase class I anticodon-binding" evidence="13">
    <location>
        <begin position="422"/>
        <end position="555"/>
    </location>
</feature>
<keyword evidence="7 11" id="KW-0648">Protein biosynthesis</keyword>
<reference evidence="14 15" key="1">
    <citation type="submission" date="2019-06" db="EMBL/GenBank/DDBJ databases">
        <authorList>
            <person name="Palmer J.M."/>
        </authorList>
    </citation>
    <scope>NUCLEOTIDE SEQUENCE [LARGE SCALE GENOMIC DNA]</scope>
    <source>
        <strain evidence="14 15">TWF788</strain>
    </source>
</reference>
<dbReference type="SUPFAM" id="SSF52374">
    <property type="entry name" value="Nucleotidylyl transferase"/>
    <property type="match status" value="1"/>
</dbReference>
<evidence type="ECO:0000256" key="2">
    <source>
        <dbReference type="ARBA" id="ARBA00007894"/>
    </source>
</evidence>
<evidence type="ECO:0000313" key="15">
    <source>
        <dbReference type="Proteomes" id="UP000479691"/>
    </source>
</evidence>
<dbReference type="Pfam" id="PF00749">
    <property type="entry name" value="tRNA-synt_1c"/>
    <property type="match status" value="1"/>
</dbReference>
<evidence type="ECO:0000256" key="7">
    <source>
        <dbReference type="ARBA" id="ARBA00022917"/>
    </source>
</evidence>
<dbReference type="Pfam" id="PF19269">
    <property type="entry name" value="Anticodon_2"/>
    <property type="match status" value="1"/>
</dbReference>
<sequence length="599" mass="68325">MIRPNGLLIARRILHRRPLTTSWICESCRTFSTGRARIADPTSPARTRFAPSPTGYLHLGSLRTALFNYLLAKRTGGQFLLRIEDTDEKRTVQGAEEALYDILKWAGLQWDEGPQVGGNYGPYRQSERSHIHKEHAERLLETKHGYRCFCSIERLRSLAEQRRALGLTSEYDRTCASLDPTESAARAAAGEPYVVRLKVPDVYPMFTDAVHGRIKPGRATVRHGEPAFEDPILLKQDGLPTYHLANVVDDHLMNITHVIRGAEWLPSTPKHVFMYQAFGWEPPVFCHVGLLMDMGGHKLSKRTGDVHISEYRDKGYLSEALLNFVALLGWNNRLKSDVLPLEALVENVCHNLPVLRDLKTFGNTKVNFGKLDYLQKAFIAAYSVPEDGDISKSPSFTVSIVEAVQNAVAVRFPQVPEEFRHPEYIAAILESDMKNYITPVKFVESHDYFFLPNPDWDSIEANVYREKMTGEDVIKGKDALATIVTAMKKRPLDMLEWNDDYITRILGDNWQDEDSKKMVQRNLRYALAGGKGGPGIHKIMMILGEEEVIRRLENVRWYGKRGQLDEKGRVIMTWKETREKMDEEDEEEINDLLKKSSQI</sequence>
<evidence type="ECO:0000256" key="5">
    <source>
        <dbReference type="ARBA" id="ARBA00022741"/>
    </source>
</evidence>
<dbReference type="InterPro" id="IPR045462">
    <property type="entry name" value="aa-tRNA-synth_I_cd-bd"/>
</dbReference>
<evidence type="ECO:0000256" key="10">
    <source>
        <dbReference type="ARBA" id="ARBA00072917"/>
    </source>
</evidence>
<comment type="similarity">
    <text evidence="2">Belongs to the class-I aminoacyl-tRNA synthetase family. Glutamate--tRNA ligase type 1 subfamily.</text>
</comment>
<dbReference type="EMBL" id="JAABOE010000038">
    <property type="protein sequence ID" value="KAF3179235.1"/>
    <property type="molecule type" value="Genomic_DNA"/>
</dbReference>
<dbReference type="InterPro" id="IPR014729">
    <property type="entry name" value="Rossmann-like_a/b/a_fold"/>
</dbReference>